<dbReference type="Gene3D" id="2.40.30.10">
    <property type="entry name" value="Translation factors"/>
    <property type="match status" value="1"/>
</dbReference>
<feature type="binding site" evidence="11">
    <location>
        <position position="225"/>
    </location>
    <ligand>
        <name>[2Fe-2S] cluster</name>
        <dbReference type="ChEBI" id="CHEBI:190135"/>
    </ligand>
</feature>
<protein>
    <submittedName>
        <fullName evidence="13">Dihydroorotate dehydrogenase electron transfer subunit</fullName>
    </submittedName>
</protein>
<keyword evidence="8 11" id="KW-0408">Iron</keyword>
<dbReference type="STRING" id="1817892.AUK40_06350"/>
<keyword evidence="5 11" id="KW-0479">Metal-binding</keyword>
<keyword evidence="3" id="KW-0285">Flavoprotein</keyword>
<organism evidence="13 14">
    <name type="scientific">Candidatus Wirthbacteria bacterium CG2_30_54_11</name>
    <dbReference type="NCBI Taxonomy" id="1817892"/>
    <lineage>
        <taxon>Bacteria</taxon>
        <taxon>Candidatus Wirthbacteria</taxon>
    </lineage>
</organism>
<dbReference type="InterPro" id="IPR017938">
    <property type="entry name" value="Riboflavin_synthase-like_b-brl"/>
</dbReference>
<dbReference type="NCBIfam" id="NF000796">
    <property type="entry name" value="PRK00054.1-1"/>
    <property type="match status" value="1"/>
</dbReference>
<dbReference type="Gene3D" id="3.40.50.80">
    <property type="entry name" value="Nucleotide-binding domain of ferredoxin-NADP reductase (FNR) module"/>
    <property type="match status" value="1"/>
</dbReference>
<evidence type="ECO:0000256" key="6">
    <source>
        <dbReference type="ARBA" id="ARBA00022827"/>
    </source>
</evidence>
<dbReference type="GO" id="GO:0006221">
    <property type="term" value="P:pyrimidine nucleotide biosynthetic process"/>
    <property type="evidence" value="ECO:0007669"/>
    <property type="project" value="InterPro"/>
</dbReference>
<feature type="binding site" evidence="11">
    <location>
        <position position="233"/>
    </location>
    <ligand>
        <name>[2Fe-2S] cluster</name>
        <dbReference type="ChEBI" id="CHEBI:190135"/>
    </ligand>
</feature>
<dbReference type="Gene3D" id="2.10.240.10">
    <property type="entry name" value="Dihydroorotate dehydrogenase, electron transfer subunit"/>
    <property type="match status" value="1"/>
</dbReference>
<evidence type="ECO:0000256" key="7">
    <source>
        <dbReference type="ARBA" id="ARBA00022982"/>
    </source>
</evidence>
<dbReference type="InterPro" id="IPR037117">
    <property type="entry name" value="Dihydroorotate_DH_ele_sf"/>
</dbReference>
<evidence type="ECO:0000313" key="14">
    <source>
        <dbReference type="Proteomes" id="UP000183245"/>
    </source>
</evidence>
<dbReference type="PANTHER" id="PTHR43513">
    <property type="entry name" value="DIHYDROOROTATE DEHYDROGENASE B (NAD(+)), ELECTRON TRANSFER SUBUNIT"/>
    <property type="match status" value="1"/>
</dbReference>
<dbReference type="GO" id="GO:0046872">
    <property type="term" value="F:metal ion binding"/>
    <property type="evidence" value="ECO:0007669"/>
    <property type="project" value="UniProtKB-KW"/>
</dbReference>
<dbReference type="GO" id="GO:0016491">
    <property type="term" value="F:oxidoreductase activity"/>
    <property type="evidence" value="ECO:0007669"/>
    <property type="project" value="InterPro"/>
</dbReference>
<evidence type="ECO:0000313" key="13">
    <source>
        <dbReference type="EMBL" id="OIP95137.1"/>
    </source>
</evidence>
<proteinExistence type="inferred from homology"/>
<keyword evidence="4 11" id="KW-0001">2Fe-2S</keyword>
<evidence type="ECO:0000256" key="1">
    <source>
        <dbReference type="ARBA" id="ARBA00006422"/>
    </source>
</evidence>
<feature type="domain" description="FAD-binding FR-type" evidence="12">
    <location>
        <begin position="8"/>
        <end position="97"/>
    </location>
</feature>
<sequence length="270" mass="29066">MSRKLLPGLPTTVPVTAVTLDNERMVTITLDAKINMEPGQFVMLWIPGIDEKPFSVLKPDPLTISIACIGPFTNKLRALKPGDKLGYRGPYGKGFKITGKKVLIVGGGCGLASVAHLATVCSGQGIETHVLAAFKTKTEAFHLETLEKAGCIMHPCTDDGSLGFKGYAAALVAELLQSNTFDQVYACGPEMMLVTTRTVLDEAKVPYQFSLERYMKCGIGICDQCSMNGQLVCQDGPVFDQTQIVKLTELGKFRRLVTGEKVSAITAPSC</sequence>
<dbReference type="InterPro" id="IPR012165">
    <property type="entry name" value="Cyt_c3_hydrogenase_gsu"/>
</dbReference>
<keyword evidence="7" id="KW-0249">Electron transport</keyword>
<dbReference type="InterPro" id="IPR039261">
    <property type="entry name" value="FNR_nucleotide-bd"/>
</dbReference>
<dbReference type="GO" id="GO:0050660">
    <property type="term" value="F:flavin adenine dinucleotide binding"/>
    <property type="evidence" value="ECO:0007669"/>
    <property type="project" value="InterPro"/>
</dbReference>
<evidence type="ECO:0000256" key="2">
    <source>
        <dbReference type="ARBA" id="ARBA00022448"/>
    </source>
</evidence>
<reference evidence="13 14" key="1">
    <citation type="journal article" date="2016" name="Environ. Microbiol.">
        <title>Genomic resolution of a cold subsurface aquifer community provides metabolic insights for novel microbes adapted to high CO concentrations.</title>
        <authorList>
            <person name="Probst A.J."/>
            <person name="Castelle C.J."/>
            <person name="Singh A."/>
            <person name="Brown C.T."/>
            <person name="Anantharaman K."/>
            <person name="Sharon I."/>
            <person name="Hug L.A."/>
            <person name="Burstein D."/>
            <person name="Emerson J.B."/>
            <person name="Thomas B.C."/>
            <person name="Banfield J.F."/>
        </authorList>
    </citation>
    <scope>NUCLEOTIDE SEQUENCE [LARGE SCALE GENOMIC DNA]</scope>
    <source>
        <strain evidence="13">CG2_30_54_11</strain>
    </source>
</reference>
<dbReference type="GO" id="GO:0051537">
    <property type="term" value="F:2 iron, 2 sulfur cluster binding"/>
    <property type="evidence" value="ECO:0007669"/>
    <property type="project" value="UniProtKB-KW"/>
</dbReference>
<dbReference type="PROSITE" id="PS51384">
    <property type="entry name" value="FAD_FR"/>
    <property type="match status" value="1"/>
</dbReference>
<keyword evidence="9 11" id="KW-0411">Iron-sulfur</keyword>
<evidence type="ECO:0000256" key="8">
    <source>
        <dbReference type="ARBA" id="ARBA00023004"/>
    </source>
</evidence>
<feature type="binding site" evidence="11">
    <location>
        <position position="217"/>
    </location>
    <ligand>
        <name>[2Fe-2S] cluster</name>
        <dbReference type="ChEBI" id="CHEBI:190135"/>
    </ligand>
</feature>
<dbReference type="EMBL" id="MNZT01000116">
    <property type="protein sequence ID" value="OIP95137.1"/>
    <property type="molecule type" value="Genomic_DNA"/>
</dbReference>
<name>A0A1J5IDD6_9BACT</name>
<comment type="cofactor">
    <cofactor evidence="11">
        <name>[2Fe-2S] cluster</name>
        <dbReference type="ChEBI" id="CHEBI:190135"/>
    </cofactor>
    <text evidence="11">Binds 1 [2Fe-2S] cluster per subunit.</text>
</comment>
<evidence type="ECO:0000256" key="11">
    <source>
        <dbReference type="PIRSR" id="PIRSR006816-2"/>
    </source>
</evidence>
<evidence type="ECO:0000256" key="5">
    <source>
        <dbReference type="ARBA" id="ARBA00022723"/>
    </source>
</evidence>
<dbReference type="AlphaFoldDB" id="A0A1J5IDD6"/>
<dbReference type="Pfam" id="PF10418">
    <property type="entry name" value="DHODB_Fe-S_bind"/>
    <property type="match status" value="1"/>
</dbReference>
<dbReference type="InterPro" id="IPR050353">
    <property type="entry name" value="PyrK_electron_transfer"/>
</dbReference>
<dbReference type="Proteomes" id="UP000183245">
    <property type="component" value="Unassembled WGS sequence"/>
</dbReference>
<dbReference type="PIRSF" id="PIRSF006816">
    <property type="entry name" value="Cyc3_hyd_g"/>
    <property type="match status" value="1"/>
</dbReference>
<evidence type="ECO:0000256" key="4">
    <source>
        <dbReference type="ARBA" id="ARBA00022714"/>
    </source>
</evidence>
<dbReference type="SUPFAM" id="SSF63380">
    <property type="entry name" value="Riboflavin synthase domain-like"/>
    <property type="match status" value="1"/>
</dbReference>
<feature type="binding site" evidence="11">
    <location>
        <position position="222"/>
    </location>
    <ligand>
        <name>[2Fe-2S] cluster</name>
        <dbReference type="ChEBI" id="CHEBI:190135"/>
    </ligand>
</feature>
<comment type="similarity">
    <text evidence="1">Belongs to the PyrK family.</text>
</comment>
<evidence type="ECO:0000259" key="12">
    <source>
        <dbReference type="PROSITE" id="PS51384"/>
    </source>
</evidence>
<gene>
    <name evidence="13" type="ORF">AUK40_06350</name>
</gene>
<accession>A0A1J5IDD6</accession>
<dbReference type="InterPro" id="IPR017927">
    <property type="entry name" value="FAD-bd_FR_type"/>
</dbReference>
<comment type="cofactor">
    <cofactor evidence="10">
        <name>[2Fe-2S] cluster</name>
        <dbReference type="ChEBI" id="CHEBI:190135"/>
    </cofactor>
</comment>
<dbReference type="PANTHER" id="PTHR43513:SF3">
    <property type="entry name" value="DIHYDROOROTATE DEHYDROGENASE B (NAD(+)), ELECTRON TRANSFER SUBUNIT-RELATED"/>
    <property type="match status" value="1"/>
</dbReference>
<evidence type="ECO:0000256" key="9">
    <source>
        <dbReference type="ARBA" id="ARBA00023014"/>
    </source>
</evidence>
<evidence type="ECO:0000256" key="3">
    <source>
        <dbReference type="ARBA" id="ARBA00022630"/>
    </source>
</evidence>
<comment type="caution">
    <text evidence="13">The sequence shown here is derived from an EMBL/GenBank/DDBJ whole genome shotgun (WGS) entry which is preliminary data.</text>
</comment>
<keyword evidence="2" id="KW-0813">Transport</keyword>
<dbReference type="InterPro" id="IPR019480">
    <property type="entry name" value="Dihydroorotate_DH_Fe-S-bd"/>
</dbReference>
<dbReference type="SUPFAM" id="SSF52343">
    <property type="entry name" value="Ferredoxin reductase-like, C-terminal NADP-linked domain"/>
    <property type="match status" value="1"/>
</dbReference>
<keyword evidence="6" id="KW-0274">FAD</keyword>
<evidence type="ECO:0000256" key="10">
    <source>
        <dbReference type="ARBA" id="ARBA00034078"/>
    </source>
</evidence>